<comment type="subcellular location">
    <subcellularLocation>
        <location evidence="1 8">Cell outer membrane</location>
        <topology evidence="1 8">Multi-pass membrane protein</topology>
    </subcellularLocation>
</comment>
<keyword evidence="15" id="KW-1185">Reference proteome</keyword>
<keyword evidence="14" id="KW-0675">Receptor</keyword>
<dbReference type="InterPro" id="IPR000531">
    <property type="entry name" value="Beta-barrel_TonB"/>
</dbReference>
<evidence type="ECO:0000256" key="4">
    <source>
        <dbReference type="ARBA" id="ARBA00022692"/>
    </source>
</evidence>
<dbReference type="InterPro" id="IPR012910">
    <property type="entry name" value="Plug_dom"/>
</dbReference>
<evidence type="ECO:0000256" key="3">
    <source>
        <dbReference type="ARBA" id="ARBA00022452"/>
    </source>
</evidence>
<dbReference type="OrthoDB" id="337377at2"/>
<dbReference type="EMBL" id="SDHX01000002">
    <property type="protein sequence ID" value="RXK53681.1"/>
    <property type="molecule type" value="Genomic_DNA"/>
</dbReference>
<dbReference type="GO" id="GO:0015344">
    <property type="term" value="F:siderophore uptake transmembrane transporter activity"/>
    <property type="evidence" value="ECO:0007669"/>
    <property type="project" value="TreeGrafter"/>
</dbReference>
<feature type="domain" description="TonB-dependent receptor plug" evidence="13">
    <location>
        <begin position="52"/>
        <end position="156"/>
    </location>
</feature>
<evidence type="ECO:0000256" key="5">
    <source>
        <dbReference type="ARBA" id="ARBA00023077"/>
    </source>
</evidence>
<gene>
    <name evidence="14" type="ORF">ESB00_18515</name>
</gene>
<dbReference type="Gene3D" id="2.40.170.20">
    <property type="entry name" value="TonB-dependent receptor, beta-barrel domain"/>
    <property type="match status" value="1"/>
</dbReference>
<dbReference type="Pfam" id="PF07715">
    <property type="entry name" value="Plug"/>
    <property type="match status" value="1"/>
</dbReference>
<keyword evidence="6 8" id="KW-0472">Membrane</keyword>
<dbReference type="Pfam" id="PF00593">
    <property type="entry name" value="TonB_dep_Rec_b-barrel"/>
    <property type="match status" value="1"/>
</dbReference>
<comment type="caution">
    <text evidence="14">The sequence shown here is derived from an EMBL/GenBank/DDBJ whole genome shotgun (WGS) entry which is preliminary data.</text>
</comment>
<feature type="signal peptide" evidence="11">
    <location>
        <begin position="1"/>
        <end position="20"/>
    </location>
</feature>
<evidence type="ECO:0000259" key="12">
    <source>
        <dbReference type="Pfam" id="PF00593"/>
    </source>
</evidence>
<feature type="compositionally biased region" description="Acidic residues" evidence="10">
    <location>
        <begin position="289"/>
        <end position="298"/>
    </location>
</feature>
<sequence length="692" mass="74163">MHFRSLSLVSTLAFATLASAQTIPPAAASGENGHLHLDDLVVTASPLARAADEISAPTSVLAADALARRQQGTLGETLAGLPGVDSTYFGPGASRPVIRGLGGDRIRVLTGGVGTLDASVVSPDHAVSLDPLLIERVEVVRGPAALLYGGGAIGGVVNVIDGRIPEILPAGAITGRFELRGDTAADERTGAAVLTGATGKFAWRLDGFRRETKDIDIPDFAETAALLADHDEAEEGPAAFGTLPNTATETSGGSFGLSYINGKGHLGFSYSGFDSLYGVPGHEHHHEEEEAAAAEAEEEHGGVRIDLRQRRWDGHGEWLAPVGILRAAKFQLGVADYEHTELEGDEIGTRFTNDAHEGRLELLHEKIGDVEGALGWQFSRSDFEAVGDEAFMPPSVTRNQAVFVYEELVRGDWTAQFGARVERQKITPAASSGLAARSHTGETFTAGLIWRVGEGGSIAFSASANERAPNAQELYADGPHAGTGAYEVGDPTLGVEKSRGLDLSYRVRRGPVTGEVSVFLNRFDGYIYEEATGAEEDELPVYAFVQRDAKLYGAEAELVFHLHESKESIADFRLLADSVRAMNTSDNTPLPRTSPMRVGAGFDWQRGPWSASAEWRHVMKQDRLAPNETVSPSYNLVSLGAAWRFESGRAHGELFVQGRNLLDETARVHASFLKDIAPLPGRNFTAGLRFFF</sequence>
<evidence type="ECO:0000256" key="7">
    <source>
        <dbReference type="ARBA" id="ARBA00023237"/>
    </source>
</evidence>
<dbReference type="RefSeq" id="WP_129049607.1">
    <property type="nucleotide sequence ID" value="NZ_SDHX01000002.1"/>
</dbReference>
<dbReference type="PANTHER" id="PTHR30069:SF40">
    <property type="entry name" value="TONB-DEPENDENT RECEPTOR NMB0964-RELATED"/>
    <property type="match status" value="1"/>
</dbReference>
<dbReference type="GO" id="GO:0009279">
    <property type="term" value="C:cell outer membrane"/>
    <property type="evidence" value="ECO:0007669"/>
    <property type="project" value="UniProtKB-SubCell"/>
</dbReference>
<feature type="domain" description="TonB-dependent receptor-like beta-barrel" evidence="12">
    <location>
        <begin position="312"/>
        <end position="661"/>
    </location>
</feature>
<evidence type="ECO:0000256" key="11">
    <source>
        <dbReference type="SAM" id="SignalP"/>
    </source>
</evidence>
<comment type="similarity">
    <text evidence="8 9">Belongs to the TonB-dependent receptor family.</text>
</comment>
<evidence type="ECO:0000256" key="2">
    <source>
        <dbReference type="ARBA" id="ARBA00022448"/>
    </source>
</evidence>
<dbReference type="Proteomes" id="UP000290218">
    <property type="component" value="Unassembled WGS sequence"/>
</dbReference>
<accession>A0A4Q1C5I9</accession>
<keyword evidence="3 8" id="KW-1134">Transmembrane beta strand</keyword>
<evidence type="ECO:0000313" key="14">
    <source>
        <dbReference type="EMBL" id="RXK53681.1"/>
    </source>
</evidence>
<evidence type="ECO:0000256" key="6">
    <source>
        <dbReference type="ARBA" id="ARBA00023136"/>
    </source>
</evidence>
<evidence type="ECO:0000256" key="10">
    <source>
        <dbReference type="SAM" id="MobiDB-lite"/>
    </source>
</evidence>
<protein>
    <submittedName>
        <fullName evidence="14">TonB-dependent receptor</fullName>
    </submittedName>
</protein>
<organism evidence="14 15">
    <name type="scientific">Oleiharenicola lentus</name>
    <dbReference type="NCBI Taxonomy" id="2508720"/>
    <lineage>
        <taxon>Bacteria</taxon>
        <taxon>Pseudomonadati</taxon>
        <taxon>Verrucomicrobiota</taxon>
        <taxon>Opitutia</taxon>
        <taxon>Opitutales</taxon>
        <taxon>Opitutaceae</taxon>
        <taxon>Oleiharenicola</taxon>
    </lineage>
</organism>
<dbReference type="GO" id="GO:0044718">
    <property type="term" value="P:siderophore transmembrane transport"/>
    <property type="evidence" value="ECO:0007669"/>
    <property type="project" value="TreeGrafter"/>
</dbReference>
<reference evidence="14 15" key="1">
    <citation type="submission" date="2019-01" db="EMBL/GenBank/DDBJ databases">
        <title>Lacunisphaera sp. strain TWA-58.</title>
        <authorList>
            <person name="Chen W.-M."/>
        </authorList>
    </citation>
    <scope>NUCLEOTIDE SEQUENCE [LARGE SCALE GENOMIC DNA]</scope>
    <source>
        <strain evidence="14 15">TWA-58</strain>
    </source>
</reference>
<evidence type="ECO:0000256" key="8">
    <source>
        <dbReference type="PROSITE-ProRule" id="PRU01360"/>
    </source>
</evidence>
<keyword evidence="7 8" id="KW-0998">Cell outer membrane</keyword>
<dbReference type="PROSITE" id="PS52016">
    <property type="entry name" value="TONB_DEPENDENT_REC_3"/>
    <property type="match status" value="1"/>
</dbReference>
<evidence type="ECO:0000256" key="1">
    <source>
        <dbReference type="ARBA" id="ARBA00004571"/>
    </source>
</evidence>
<feature type="region of interest" description="Disordered" evidence="10">
    <location>
        <begin position="281"/>
        <end position="300"/>
    </location>
</feature>
<dbReference type="AlphaFoldDB" id="A0A4Q1C5I9"/>
<keyword evidence="5 9" id="KW-0798">TonB box</keyword>
<evidence type="ECO:0000256" key="9">
    <source>
        <dbReference type="RuleBase" id="RU003357"/>
    </source>
</evidence>
<evidence type="ECO:0000313" key="15">
    <source>
        <dbReference type="Proteomes" id="UP000290218"/>
    </source>
</evidence>
<feature type="chain" id="PRO_5020325914" evidence="11">
    <location>
        <begin position="21"/>
        <end position="692"/>
    </location>
</feature>
<dbReference type="SUPFAM" id="SSF56935">
    <property type="entry name" value="Porins"/>
    <property type="match status" value="1"/>
</dbReference>
<keyword evidence="11" id="KW-0732">Signal</keyword>
<name>A0A4Q1C5I9_9BACT</name>
<keyword evidence="2 8" id="KW-0813">Transport</keyword>
<proteinExistence type="inferred from homology"/>
<evidence type="ECO:0000259" key="13">
    <source>
        <dbReference type="Pfam" id="PF07715"/>
    </source>
</evidence>
<dbReference type="CDD" id="cd01347">
    <property type="entry name" value="ligand_gated_channel"/>
    <property type="match status" value="1"/>
</dbReference>
<dbReference type="Gene3D" id="2.170.130.10">
    <property type="entry name" value="TonB-dependent receptor, plug domain"/>
    <property type="match status" value="1"/>
</dbReference>
<keyword evidence="4 8" id="KW-0812">Transmembrane</keyword>
<dbReference type="InterPro" id="IPR037066">
    <property type="entry name" value="Plug_dom_sf"/>
</dbReference>
<dbReference type="InterPro" id="IPR039426">
    <property type="entry name" value="TonB-dep_rcpt-like"/>
</dbReference>
<dbReference type="InterPro" id="IPR036942">
    <property type="entry name" value="Beta-barrel_TonB_sf"/>
</dbReference>
<dbReference type="PANTHER" id="PTHR30069">
    <property type="entry name" value="TONB-DEPENDENT OUTER MEMBRANE RECEPTOR"/>
    <property type="match status" value="1"/>
</dbReference>